<protein>
    <submittedName>
        <fullName evidence="2">Uncharacterized protein</fullName>
    </submittedName>
</protein>
<feature type="compositionally biased region" description="Polar residues" evidence="1">
    <location>
        <begin position="230"/>
        <end position="239"/>
    </location>
</feature>
<accession>A0A9P8VBX6</accession>
<evidence type="ECO:0000313" key="3">
    <source>
        <dbReference type="Proteomes" id="UP000770015"/>
    </source>
</evidence>
<organism evidence="2 3">
    <name type="scientific">Plectosphaerella plurivora</name>
    <dbReference type="NCBI Taxonomy" id="936078"/>
    <lineage>
        <taxon>Eukaryota</taxon>
        <taxon>Fungi</taxon>
        <taxon>Dikarya</taxon>
        <taxon>Ascomycota</taxon>
        <taxon>Pezizomycotina</taxon>
        <taxon>Sordariomycetes</taxon>
        <taxon>Hypocreomycetidae</taxon>
        <taxon>Glomerellales</taxon>
        <taxon>Plectosphaerellaceae</taxon>
        <taxon>Plectosphaerella</taxon>
    </lineage>
</organism>
<evidence type="ECO:0000313" key="2">
    <source>
        <dbReference type="EMBL" id="KAH6687227.1"/>
    </source>
</evidence>
<name>A0A9P8VBX6_9PEZI</name>
<sequence>MPDTNSGGTRIWTLTYTRSDTPFTTVVTYPTPFVNWPEYYLWEGVMSFTHAGGNATTQCVHHEATATPRYLTATPVVTDAGLFDRPEYLADPYGLNHELEFTSKYNDPYLYYSSLFPGEPPLTQCPKAAVLPDGRGGRWVGRWFIETTSSVSYEDETTTTTDSEEAVTTSSESGRVIVQLPTTSTDSPSPSPPPPPSSSTRQNDDAPTSTEDPRSSVPTTSARVELPSASDGSAPTSPESLGRESESKTQAPPTTTVSSETTVVSKTAVISETAVSSQIPGSQTMVVSQNSVPQTTVGLQILVSQTTGILHSLADAQTTTTQRINDTSTKLADATSTTVDVVEMKPVVLIPVVRATVVKTAEDGSVETVVAFVPDDTAMSSTSIGRFAKYLKPGAQVHAAAEETAAEEAAVVEESTDGDAEESTVAPVTTYRSWSLGRPAPVADPVPDPVPSRQAAGGMWHRPDWALVIVMAMTIAFV</sequence>
<comment type="caution">
    <text evidence="2">The sequence shown here is derived from an EMBL/GenBank/DDBJ whole genome shotgun (WGS) entry which is preliminary data.</text>
</comment>
<proteinExistence type="predicted"/>
<gene>
    <name evidence="2" type="ORF">F5X68DRAFT_190661</name>
</gene>
<feature type="compositionally biased region" description="Acidic residues" evidence="1">
    <location>
        <begin position="153"/>
        <end position="165"/>
    </location>
</feature>
<reference evidence="2" key="1">
    <citation type="journal article" date="2021" name="Nat. Commun.">
        <title>Genetic determinants of endophytism in the Arabidopsis root mycobiome.</title>
        <authorList>
            <person name="Mesny F."/>
            <person name="Miyauchi S."/>
            <person name="Thiergart T."/>
            <person name="Pickel B."/>
            <person name="Atanasova L."/>
            <person name="Karlsson M."/>
            <person name="Huettel B."/>
            <person name="Barry K.W."/>
            <person name="Haridas S."/>
            <person name="Chen C."/>
            <person name="Bauer D."/>
            <person name="Andreopoulos W."/>
            <person name="Pangilinan J."/>
            <person name="LaButti K."/>
            <person name="Riley R."/>
            <person name="Lipzen A."/>
            <person name="Clum A."/>
            <person name="Drula E."/>
            <person name="Henrissat B."/>
            <person name="Kohler A."/>
            <person name="Grigoriev I.V."/>
            <person name="Martin F.M."/>
            <person name="Hacquard S."/>
        </authorList>
    </citation>
    <scope>NUCLEOTIDE SEQUENCE</scope>
    <source>
        <strain evidence="2">MPI-SDFR-AT-0117</strain>
    </source>
</reference>
<feature type="region of interest" description="Disordered" evidence="1">
    <location>
        <begin position="152"/>
        <end position="260"/>
    </location>
</feature>
<feature type="compositionally biased region" description="Polar residues" evidence="1">
    <location>
        <begin position="205"/>
        <end position="222"/>
    </location>
</feature>
<evidence type="ECO:0000256" key="1">
    <source>
        <dbReference type="SAM" id="MobiDB-lite"/>
    </source>
</evidence>
<keyword evidence="3" id="KW-1185">Reference proteome</keyword>
<dbReference type="AlphaFoldDB" id="A0A9P8VBX6"/>
<dbReference type="Proteomes" id="UP000770015">
    <property type="component" value="Unassembled WGS sequence"/>
</dbReference>
<dbReference type="EMBL" id="JAGSXJ010000011">
    <property type="protein sequence ID" value="KAH6687227.1"/>
    <property type="molecule type" value="Genomic_DNA"/>
</dbReference>
<dbReference type="OrthoDB" id="4741836at2759"/>